<keyword evidence="4" id="KW-1015">Disulfide bond</keyword>
<dbReference type="PANTHER" id="PTHR12151">
    <property type="entry name" value="ELECTRON TRANSPORT PROTIN SCO1/SENC FAMILY MEMBER"/>
    <property type="match status" value="1"/>
</dbReference>
<comment type="similarity">
    <text evidence="1">Belongs to the SCO1/2 family.</text>
</comment>
<keyword evidence="3" id="KW-0479">Metal-binding</keyword>
<dbReference type="PANTHER" id="PTHR12151:SF25">
    <property type="entry name" value="LINALOOL DEHYDRATASE_ISOMERASE DOMAIN-CONTAINING PROTEIN"/>
    <property type="match status" value="1"/>
</dbReference>
<dbReference type="CDD" id="cd02968">
    <property type="entry name" value="SCO"/>
    <property type="match status" value="1"/>
</dbReference>
<sequence length="210" mass="23184">MRTVRRVLWVLVVLALAGFGWLLLTRTGQGTREDAAGRPVPREVAIDISELGGSFALTDQEGRRVSEKDVEGRPHAVFFGFTSCPDVCPTTLFALSQLLPQLGTDADRLKVQFVSVDPERDSVEQLKTYMSSFDPRILALTGSREEIDTMVANYKAYARKVPTESGYTMDHTAVVYLMGPDGRFAGTLDLHETAEVQLGKLRRLVARPPA</sequence>
<reference evidence="5" key="1">
    <citation type="submission" date="2020-02" db="EMBL/GenBank/DDBJ databases">
        <authorList>
            <person name="Li G."/>
        </authorList>
    </citation>
    <scope>NUCLEOTIDE SEQUENCE [LARGE SCALE GENOMIC DNA]</scope>
    <source>
        <strain evidence="5">DSM 102029</strain>
    </source>
</reference>
<evidence type="ECO:0000313" key="6">
    <source>
        <dbReference type="Proteomes" id="UP000464751"/>
    </source>
</evidence>
<dbReference type="EMBL" id="CP048630">
    <property type="protein sequence ID" value="QIB33469.1"/>
    <property type="molecule type" value="Genomic_DNA"/>
</dbReference>
<keyword evidence="6" id="KW-1185">Reference proteome</keyword>
<dbReference type="KEGG" id="apra:G3A50_06935"/>
<dbReference type="RefSeq" id="WP_163074564.1">
    <property type="nucleotide sequence ID" value="NZ_CP048630.1"/>
</dbReference>
<keyword evidence="2 3" id="KW-0186">Copper</keyword>
<dbReference type="InterPro" id="IPR003782">
    <property type="entry name" value="SCO1/SenC"/>
</dbReference>
<proteinExistence type="inferred from homology"/>
<protein>
    <submittedName>
        <fullName evidence="5">SCO family protein</fullName>
    </submittedName>
</protein>
<accession>A0A6P1YJK6</accession>
<organism evidence="5 6">
    <name type="scientific">Ancylobacter pratisalsi</name>
    <dbReference type="NCBI Taxonomy" id="1745854"/>
    <lineage>
        <taxon>Bacteria</taxon>
        <taxon>Pseudomonadati</taxon>
        <taxon>Pseudomonadota</taxon>
        <taxon>Alphaproteobacteria</taxon>
        <taxon>Hyphomicrobiales</taxon>
        <taxon>Xanthobacteraceae</taxon>
        <taxon>Ancylobacter</taxon>
    </lineage>
</organism>
<feature type="binding site" evidence="3">
    <location>
        <position position="171"/>
    </location>
    <ligand>
        <name>Cu cation</name>
        <dbReference type="ChEBI" id="CHEBI:23378"/>
    </ligand>
</feature>
<feature type="binding site" evidence="3">
    <location>
        <position position="84"/>
    </location>
    <ligand>
        <name>Cu cation</name>
        <dbReference type="ChEBI" id="CHEBI:23378"/>
    </ligand>
</feature>
<dbReference type="Pfam" id="PF02630">
    <property type="entry name" value="SCO1-SenC"/>
    <property type="match status" value="1"/>
</dbReference>
<gene>
    <name evidence="5" type="ORF">G3A50_06935</name>
</gene>
<feature type="disulfide bond" description="Redox-active" evidence="4">
    <location>
        <begin position="84"/>
        <end position="88"/>
    </location>
</feature>
<evidence type="ECO:0000256" key="3">
    <source>
        <dbReference type="PIRSR" id="PIRSR603782-1"/>
    </source>
</evidence>
<evidence type="ECO:0000256" key="4">
    <source>
        <dbReference type="PIRSR" id="PIRSR603782-2"/>
    </source>
</evidence>
<name>A0A6P1YJK6_9HYPH</name>
<dbReference type="AlphaFoldDB" id="A0A6P1YJK6"/>
<dbReference type="GO" id="GO:0046872">
    <property type="term" value="F:metal ion binding"/>
    <property type="evidence" value="ECO:0007669"/>
    <property type="project" value="UniProtKB-KW"/>
</dbReference>
<dbReference type="SUPFAM" id="SSF52833">
    <property type="entry name" value="Thioredoxin-like"/>
    <property type="match status" value="1"/>
</dbReference>
<evidence type="ECO:0000256" key="1">
    <source>
        <dbReference type="ARBA" id="ARBA00010996"/>
    </source>
</evidence>
<feature type="binding site" evidence="3">
    <location>
        <position position="88"/>
    </location>
    <ligand>
        <name>Cu cation</name>
        <dbReference type="ChEBI" id="CHEBI:23378"/>
    </ligand>
</feature>
<dbReference type="InterPro" id="IPR036249">
    <property type="entry name" value="Thioredoxin-like_sf"/>
</dbReference>
<dbReference type="Proteomes" id="UP000464751">
    <property type="component" value="Chromosome"/>
</dbReference>
<dbReference type="FunFam" id="3.40.30.10:FF:000013">
    <property type="entry name" value="Blast:Protein SCO1 homolog, mitochondrial"/>
    <property type="match status" value="1"/>
</dbReference>
<evidence type="ECO:0000256" key="2">
    <source>
        <dbReference type="ARBA" id="ARBA00023008"/>
    </source>
</evidence>
<dbReference type="Gene3D" id="3.40.30.10">
    <property type="entry name" value="Glutaredoxin"/>
    <property type="match status" value="1"/>
</dbReference>
<evidence type="ECO:0000313" key="5">
    <source>
        <dbReference type="EMBL" id="QIB33469.1"/>
    </source>
</evidence>